<dbReference type="AlphaFoldDB" id="A0A0D3K552"/>
<dbReference type="PaxDb" id="2903-EOD30887"/>
<name>A0A0D3K552_EMIH1</name>
<dbReference type="EnsemblProtists" id="EOD30887">
    <property type="protein sequence ID" value="EOD30887"/>
    <property type="gene ID" value="EMIHUDRAFT_113014"/>
</dbReference>
<dbReference type="KEGG" id="ehx:EMIHUDRAFT_113014"/>
<reference evidence="3" key="2">
    <citation type="submission" date="2024-10" db="UniProtKB">
        <authorList>
            <consortium name="EnsemblProtists"/>
        </authorList>
    </citation>
    <scope>IDENTIFICATION</scope>
</reference>
<dbReference type="Proteomes" id="UP000013827">
    <property type="component" value="Unassembled WGS sequence"/>
</dbReference>
<dbReference type="RefSeq" id="XP_005783316.1">
    <property type="nucleotide sequence ID" value="XM_005783259.1"/>
</dbReference>
<keyword evidence="2" id="KW-0732">Signal</keyword>
<evidence type="ECO:0000256" key="1">
    <source>
        <dbReference type="SAM" id="MobiDB-lite"/>
    </source>
</evidence>
<feature type="region of interest" description="Disordered" evidence="1">
    <location>
        <begin position="69"/>
        <end position="96"/>
    </location>
</feature>
<dbReference type="GeneID" id="17276160"/>
<proteinExistence type="predicted"/>
<feature type="signal peptide" evidence="2">
    <location>
        <begin position="1"/>
        <end position="25"/>
    </location>
</feature>
<sequence>MISGSCCAIVALVALLCLSQLRIFAQRRELAAARELASLASARDHRIKARLKRMHRLLRAAEVRENVSVCPPPSPVATKPASGDSATGTGTGSGTAEDGLPASLLLKAQRSWDWRAIASEALRPWGSIRKEQLDTAVAACNDNGTMYCQRLQATA</sequence>
<dbReference type="HOGENOM" id="CLU_1698817_0_0_1"/>
<protein>
    <submittedName>
        <fullName evidence="3">Uncharacterized protein</fullName>
    </submittedName>
</protein>
<accession>A0A0D3K552</accession>
<feature type="chain" id="PRO_5044280446" evidence="2">
    <location>
        <begin position="26"/>
        <end position="155"/>
    </location>
</feature>
<evidence type="ECO:0000313" key="4">
    <source>
        <dbReference type="Proteomes" id="UP000013827"/>
    </source>
</evidence>
<reference evidence="4" key="1">
    <citation type="journal article" date="2013" name="Nature">
        <title>Pan genome of the phytoplankton Emiliania underpins its global distribution.</title>
        <authorList>
            <person name="Read B.A."/>
            <person name="Kegel J."/>
            <person name="Klute M.J."/>
            <person name="Kuo A."/>
            <person name="Lefebvre S.C."/>
            <person name="Maumus F."/>
            <person name="Mayer C."/>
            <person name="Miller J."/>
            <person name="Monier A."/>
            <person name="Salamov A."/>
            <person name="Young J."/>
            <person name="Aguilar M."/>
            <person name="Claverie J.M."/>
            <person name="Frickenhaus S."/>
            <person name="Gonzalez K."/>
            <person name="Herman E.K."/>
            <person name="Lin Y.C."/>
            <person name="Napier J."/>
            <person name="Ogata H."/>
            <person name="Sarno A.F."/>
            <person name="Shmutz J."/>
            <person name="Schroeder D."/>
            <person name="de Vargas C."/>
            <person name="Verret F."/>
            <person name="von Dassow P."/>
            <person name="Valentin K."/>
            <person name="Van de Peer Y."/>
            <person name="Wheeler G."/>
            <person name="Dacks J.B."/>
            <person name="Delwiche C.F."/>
            <person name="Dyhrman S.T."/>
            <person name="Glockner G."/>
            <person name="John U."/>
            <person name="Richards T."/>
            <person name="Worden A.Z."/>
            <person name="Zhang X."/>
            <person name="Grigoriev I.V."/>
            <person name="Allen A.E."/>
            <person name="Bidle K."/>
            <person name="Borodovsky M."/>
            <person name="Bowler C."/>
            <person name="Brownlee C."/>
            <person name="Cock J.M."/>
            <person name="Elias M."/>
            <person name="Gladyshev V.N."/>
            <person name="Groth M."/>
            <person name="Guda C."/>
            <person name="Hadaegh A."/>
            <person name="Iglesias-Rodriguez M.D."/>
            <person name="Jenkins J."/>
            <person name="Jones B.M."/>
            <person name="Lawson T."/>
            <person name="Leese F."/>
            <person name="Lindquist E."/>
            <person name="Lobanov A."/>
            <person name="Lomsadze A."/>
            <person name="Malik S.B."/>
            <person name="Marsh M.E."/>
            <person name="Mackinder L."/>
            <person name="Mock T."/>
            <person name="Mueller-Roeber B."/>
            <person name="Pagarete A."/>
            <person name="Parker M."/>
            <person name="Probert I."/>
            <person name="Quesneville H."/>
            <person name="Raines C."/>
            <person name="Rensing S.A."/>
            <person name="Riano-Pachon D.M."/>
            <person name="Richier S."/>
            <person name="Rokitta S."/>
            <person name="Shiraiwa Y."/>
            <person name="Soanes D.M."/>
            <person name="van der Giezen M."/>
            <person name="Wahlund T.M."/>
            <person name="Williams B."/>
            <person name="Wilson W."/>
            <person name="Wolfe G."/>
            <person name="Wurch L.L."/>
        </authorList>
    </citation>
    <scope>NUCLEOTIDE SEQUENCE</scope>
</reference>
<evidence type="ECO:0000313" key="3">
    <source>
        <dbReference type="EnsemblProtists" id="EOD30887"/>
    </source>
</evidence>
<feature type="compositionally biased region" description="Low complexity" evidence="1">
    <location>
        <begin position="81"/>
        <end position="96"/>
    </location>
</feature>
<evidence type="ECO:0000256" key="2">
    <source>
        <dbReference type="SAM" id="SignalP"/>
    </source>
</evidence>
<organism evidence="3 4">
    <name type="scientific">Emiliania huxleyi (strain CCMP1516)</name>
    <dbReference type="NCBI Taxonomy" id="280463"/>
    <lineage>
        <taxon>Eukaryota</taxon>
        <taxon>Haptista</taxon>
        <taxon>Haptophyta</taxon>
        <taxon>Prymnesiophyceae</taxon>
        <taxon>Isochrysidales</taxon>
        <taxon>Noelaerhabdaceae</taxon>
        <taxon>Emiliania</taxon>
    </lineage>
</organism>
<keyword evidence="4" id="KW-1185">Reference proteome</keyword>